<keyword evidence="2" id="KW-0695">RNA-directed DNA polymerase</keyword>
<dbReference type="InParanoid" id="A0A212FPB4"/>
<keyword evidence="2" id="KW-0808">Transferase</keyword>
<dbReference type="AlphaFoldDB" id="A0A212FPB4"/>
<dbReference type="GO" id="GO:0003964">
    <property type="term" value="F:RNA-directed DNA polymerase activity"/>
    <property type="evidence" value="ECO:0007669"/>
    <property type="project" value="UniProtKB-KW"/>
</dbReference>
<evidence type="ECO:0000313" key="2">
    <source>
        <dbReference type="EMBL" id="OWR55584.1"/>
    </source>
</evidence>
<name>A0A212FPB4_DANPL</name>
<accession>A0A212FPB4</accession>
<keyword evidence="2" id="KW-0548">Nucleotidyltransferase</keyword>
<gene>
    <name evidence="2" type="ORF">KGM_206019</name>
</gene>
<organism evidence="2 3">
    <name type="scientific">Danaus plexippus plexippus</name>
    <dbReference type="NCBI Taxonomy" id="278856"/>
    <lineage>
        <taxon>Eukaryota</taxon>
        <taxon>Metazoa</taxon>
        <taxon>Ecdysozoa</taxon>
        <taxon>Arthropoda</taxon>
        <taxon>Hexapoda</taxon>
        <taxon>Insecta</taxon>
        <taxon>Pterygota</taxon>
        <taxon>Neoptera</taxon>
        <taxon>Endopterygota</taxon>
        <taxon>Lepidoptera</taxon>
        <taxon>Glossata</taxon>
        <taxon>Ditrysia</taxon>
        <taxon>Papilionoidea</taxon>
        <taxon>Nymphalidae</taxon>
        <taxon>Danainae</taxon>
        <taxon>Danaini</taxon>
        <taxon>Danaina</taxon>
        <taxon>Danaus</taxon>
        <taxon>Danaus</taxon>
    </lineage>
</organism>
<sequence length="158" mass="17191">MTFVASDLLNCQVLDFAALPHSSTDLQIAMEQNKNILGHPDLSRESGSMANPVEAYIDAAPNMTRRRWSEEGLLLLARTEAQLTKEEGKFTNVNLVAKLPQLHRTLETMSATECEIQEVGANHPRGKYTTGAGPLLEEGFANQPDSGRAATGRDTGKP</sequence>
<evidence type="ECO:0000256" key="1">
    <source>
        <dbReference type="SAM" id="MobiDB-lite"/>
    </source>
</evidence>
<protein>
    <submittedName>
        <fullName evidence="2">Reverse transcriptase protein</fullName>
    </submittedName>
</protein>
<keyword evidence="3" id="KW-1185">Reference proteome</keyword>
<feature type="region of interest" description="Disordered" evidence="1">
    <location>
        <begin position="125"/>
        <end position="158"/>
    </location>
</feature>
<dbReference type="Proteomes" id="UP000007151">
    <property type="component" value="Unassembled WGS sequence"/>
</dbReference>
<evidence type="ECO:0000313" key="3">
    <source>
        <dbReference type="Proteomes" id="UP000007151"/>
    </source>
</evidence>
<reference evidence="2 3" key="1">
    <citation type="journal article" date="2011" name="Cell">
        <title>The monarch butterfly genome yields insights into long-distance migration.</title>
        <authorList>
            <person name="Zhan S."/>
            <person name="Merlin C."/>
            <person name="Boore J.L."/>
            <person name="Reppert S.M."/>
        </authorList>
    </citation>
    <scope>NUCLEOTIDE SEQUENCE [LARGE SCALE GENOMIC DNA]</scope>
    <source>
        <strain evidence="2">F-2</strain>
    </source>
</reference>
<proteinExistence type="predicted"/>
<dbReference type="KEGG" id="dpl:KGM_206019"/>
<comment type="caution">
    <text evidence="2">The sequence shown here is derived from an EMBL/GenBank/DDBJ whole genome shotgun (WGS) entry which is preliminary data.</text>
</comment>
<dbReference type="EMBL" id="AGBW02003026">
    <property type="protein sequence ID" value="OWR55584.1"/>
    <property type="molecule type" value="Genomic_DNA"/>
</dbReference>